<gene>
    <name evidence="1" type="ORF">TTRE_0000905601</name>
</gene>
<dbReference type="OrthoDB" id="5920357at2759"/>
<name>A0A077ZPK7_TRITR</name>
<keyword evidence="2" id="KW-1185">Reference proteome</keyword>
<dbReference type="PANTHER" id="PTHR45913">
    <property type="entry name" value="EPM2A-INTERACTING PROTEIN 1"/>
    <property type="match status" value="1"/>
</dbReference>
<proteinExistence type="predicted"/>
<reference evidence="1" key="2">
    <citation type="submission" date="2014-03" db="EMBL/GenBank/DDBJ databases">
        <title>The whipworm genome and dual-species transcriptomics of an intimate host-pathogen interaction.</title>
        <authorList>
            <person name="Foth B.J."/>
            <person name="Tsai I.J."/>
            <person name="Reid A.J."/>
            <person name="Bancroft A.J."/>
            <person name="Nichol S."/>
            <person name="Tracey A."/>
            <person name="Holroyd N."/>
            <person name="Cotton J.A."/>
            <person name="Stanley E.J."/>
            <person name="Zarowiecki M."/>
            <person name="Liu J.Z."/>
            <person name="Huckvale T."/>
            <person name="Cooper P.J."/>
            <person name="Grencis R.K."/>
            <person name="Berriman M."/>
        </authorList>
    </citation>
    <scope>NUCLEOTIDE SEQUENCE [LARGE SCALE GENOMIC DNA]</scope>
</reference>
<protein>
    <submittedName>
        <fullName evidence="1">Uncharacterized protein</fullName>
    </submittedName>
</protein>
<sequence length="165" mass="19063">MVLRFFESYEVECGNNLKKHKGDLAYLSDLYFKFSETNLQLQDDLSLIKTKNVVSAIVSKHLLFKQNLALGEFYQFPNLGGLKKTRSIPDGDVHVYCDHLSMLHKKVRGRYADVLKMRVAAWMLNPFSNTNEIGTLLQEELIKLQANEEPKPKFESGSSHFWLQH</sequence>
<reference evidence="1" key="1">
    <citation type="submission" date="2014-01" db="EMBL/GenBank/DDBJ databases">
        <authorList>
            <person name="Aslett M."/>
        </authorList>
    </citation>
    <scope>NUCLEOTIDE SEQUENCE</scope>
</reference>
<dbReference type="AlphaFoldDB" id="A0A077ZPK7"/>
<organism evidence="1 2">
    <name type="scientific">Trichuris trichiura</name>
    <name type="common">Whipworm</name>
    <name type="synonym">Trichocephalus trichiurus</name>
    <dbReference type="NCBI Taxonomy" id="36087"/>
    <lineage>
        <taxon>Eukaryota</taxon>
        <taxon>Metazoa</taxon>
        <taxon>Ecdysozoa</taxon>
        <taxon>Nematoda</taxon>
        <taxon>Enoplea</taxon>
        <taxon>Dorylaimia</taxon>
        <taxon>Trichinellida</taxon>
        <taxon>Trichuridae</taxon>
        <taxon>Trichuris</taxon>
    </lineage>
</organism>
<evidence type="ECO:0000313" key="2">
    <source>
        <dbReference type="Proteomes" id="UP000030665"/>
    </source>
</evidence>
<dbReference type="EMBL" id="HG807288">
    <property type="protein sequence ID" value="CDW60665.1"/>
    <property type="molecule type" value="Genomic_DNA"/>
</dbReference>
<evidence type="ECO:0000313" key="1">
    <source>
        <dbReference type="EMBL" id="CDW60665.1"/>
    </source>
</evidence>
<accession>A0A077ZPK7</accession>
<dbReference type="Proteomes" id="UP000030665">
    <property type="component" value="Unassembled WGS sequence"/>
</dbReference>
<dbReference type="PANTHER" id="PTHR45913:SF22">
    <property type="entry name" value="SCAN BOX DOMAIN-CONTAINING PROTEIN"/>
    <property type="match status" value="1"/>
</dbReference>